<dbReference type="InterPro" id="IPR023498">
    <property type="entry name" value="Zn_transptr_ZupT"/>
</dbReference>
<feature type="binding site" description="M1 metal binding site" evidence="13">
    <location>
        <position position="135"/>
    </location>
    <ligand>
        <name>Zn(2+)</name>
        <dbReference type="ChEBI" id="CHEBI:29105"/>
    </ligand>
</feature>
<evidence type="ECO:0000313" key="15">
    <source>
        <dbReference type="Proteomes" id="UP000555103"/>
    </source>
</evidence>
<feature type="transmembrane region" description="Helical" evidence="13">
    <location>
        <begin position="37"/>
        <end position="54"/>
    </location>
</feature>
<accession>A0A840CWJ7</accession>
<evidence type="ECO:0000256" key="4">
    <source>
        <dbReference type="ARBA" id="ARBA00022475"/>
    </source>
</evidence>
<feature type="binding site" description="M1 metal binding site" evidence="13">
    <location>
        <position position="160"/>
    </location>
    <ligand>
        <name>Zn(2+)</name>
        <dbReference type="ChEBI" id="CHEBI:29105"/>
    </ligand>
</feature>
<gene>
    <name evidence="13" type="primary">zupT</name>
    <name evidence="14" type="ORF">GGR21_003080</name>
</gene>
<keyword evidence="9 13" id="KW-1133">Transmembrane helix</keyword>
<evidence type="ECO:0000313" key="14">
    <source>
        <dbReference type="EMBL" id="MBB4037165.1"/>
    </source>
</evidence>
<keyword evidence="15" id="KW-1185">Reference proteome</keyword>
<dbReference type="InterPro" id="IPR003689">
    <property type="entry name" value="ZIP"/>
</dbReference>
<feature type="binding site" description="M2 metal binding site" evidence="13">
    <location>
        <position position="161"/>
    </location>
    <ligand>
        <name>Fe(2+)</name>
        <dbReference type="ChEBI" id="CHEBI:29033"/>
    </ligand>
</feature>
<evidence type="ECO:0000256" key="2">
    <source>
        <dbReference type="ARBA" id="ARBA00009703"/>
    </source>
</evidence>
<name>A0A840CWJ7_9BACT</name>
<dbReference type="Pfam" id="PF02535">
    <property type="entry name" value="Zip"/>
    <property type="match status" value="1"/>
</dbReference>
<feature type="binding site" description="M2 metal binding site" evidence="13">
    <location>
        <position position="193"/>
    </location>
    <ligand>
        <name>Fe(2+)</name>
        <dbReference type="ChEBI" id="CHEBI:29033"/>
    </ligand>
</feature>
<evidence type="ECO:0000256" key="1">
    <source>
        <dbReference type="ARBA" id="ARBA00004651"/>
    </source>
</evidence>
<dbReference type="RefSeq" id="WP_183308025.1">
    <property type="nucleotide sequence ID" value="NZ_JACIEP010000011.1"/>
</dbReference>
<feature type="binding site" description="M2 metal binding site" evidence="13">
    <location>
        <position position="135"/>
    </location>
    <ligand>
        <name>Fe(2+)</name>
        <dbReference type="ChEBI" id="CHEBI:29033"/>
    </ligand>
</feature>
<keyword evidence="6" id="KW-0479">Metal-binding</keyword>
<comment type="catalytic activity">
    <reaction evidence="13">
        <text>Zn(2+)(in) = Zn(2+)(out)</text>
        <dbReference type="Rhea" id="RHEA:29351"/>
        <dbReference type="ChEBI" id="CHEBI:29105"/>
    </reaction>
</comment>
<keyword evidence="5 13" id="KW-0812">Transmembrane</keyword>
<evidence type="ECO:0000256" key="5">
    <source>
        <dbReference type="ARBA" id="ARBA00022692"/>
    </source>
</evidence>
<feature type="binding site" description="M2 metal binding site" evidence="13">
    <location>
        <position position="164"/>
    </location>
    <ligand>
        <name>Fe(2+)</name>
        <dbReference type="ChEBI" id="CHEBI:29033"/>
    </ligand>
</feature>
<feature type="transmembrane region" description="Helical" evidence="13">
    <location>
        <begin position="210"/>
        <end position="232"/>
    </location>
</feature>
<feature type="transmembrane region" description="Helical" evidence="13">
    <location>
        <begin position="182"/>
        <end position="204"/>
    </location>
</feature>
<comment type="subcellular location">
    <subcellularLocation>
        <location evidence="1 13">Cell membrane</location>
        <topology evidence="1 13">Multi-pass membrane protein</topology>
    </subcellularLocation>
</comment>
<dbReference type="PANTHER" id="PTHR11040:SF205">
    <property type="entry name" value="ZINC TRANSPORTER ZUPT"/>
    <property type="match status" value="1"/>
</dbReference>
<organism evidence="14 15">
    <name type="scientific">Dysgonomonas hofstadii</name>
    <dbReference type="NCBI Taxonomy" id="637886"/>
    <lineage>
        <taxon>Bacteria</taxon>
        <taxon>Pseudomonadati</taxon>
        <taxon>Bacteroidota</taxon>
        <taxon>Bacteroidia</taxon>
        <taxon>Bacteroidales</taxon>
        <taxon>Dysgonomonadaceae</taxon>
        <taxon>Dysgonomonas</taxon>
    </lineage>
</organism>
<keyword evidence="10" id="KW-0408">Iron</keyword>
<reference evidence="14 15" key="1">
    <citation type="submission" date="2020-08" db="EMBL/GenBank/DDBJ databases">
        <title>Genomic Encyclopedia of Type Strains, Phase IV (KMG-IV): sequencing the most valuable type-strain genomes for metagenomic binning, comparative biology and taxonomic classification.</title>
        <authorList>
            <person name="Goeker M."/>
        </authorList>
    </citation>
    <scope>NUCLEOTIDE SEQUENCE [LARGE SCALE GENOMIC DNA]</scope>
    <source>
        <strain evidence="14 15">DSM 104969</strain>
    </source>
</reference>
<comment type="function">
    <text evidence="13">Mediates zinc uptake. May also transport other divalent cations.</text>
</comment>
<evidence type="ECO:0000256" key="13">
    <source>
        <dbReference type="HAMAP-Rule" id="MF_00548"/>
    </source>
</evidence>
<dbReference type="GO" id="GO:0005385">
    <property type="term" value="F:zinc ion transmembrane transporter activity"/>
    <property type="evidence" value="ECO:0007669"/>
    <property type="project" value="UniProtKB-UniRule"/>
</dbReference>
<feature type="binding site" description="M1 metal binding site" evidence="13">
    <location>
        <position position="164"/>
    </location>
    <ligand>
        <name>Zn(2+)</name>
        <dbReference type="ChEBI" id="CHEBI:29105"/>
    </ligand>
</feature>
<dbReference type="Proteomes" id="UP000555103">
    <property type="component" value="Unassembled WGS sequence"/>
</dbReference>
<feature type="transmembrane region" description="Helical" evidence="13">
    <location>
        <begin position="244"/>
        <end position="263"/>
    </location>
</feature>
<evidence type="ECO:0000256" key="7">
    <source>
        <dbReference type="ARBA" id="ARBA00022833"/>
    </source>
</evidence>
<feature type="transmembrane region" description="Helical" evidence="13">
    <location>
        <begin position="6"/>
        <end position="30"/>
    </location>
</feature>
<feature type="transmembrane region" description="Helical" evidence="13">
    <location>
        <begin position="74"/>
        <end position="96"/>
    </location>
</feature>
<comment type="similarity">
    <text evidence="2 13">Belongs to the ZIP transporter (TC 2.A.5) family. ZupT subfamily.</text>
</comment>
<dbReference type="GO" id="GO:0005886">
    <property type="term" value="C:plasma membrane"/>
    <property type="evidence" value="ECO:0007669"/>
    <property type="project" value="UniProtKB-SubCell"/>
</dbReference>
<evidence type="ECO:0000256" key="3">
    <source>
        <dbReference type="ARBA" id="ARBA00022448"/>
    </source>
</evidence>
<evidence type="ECO:0000256" key="9">
    <source>
        <dbReference type="ARBA" id="ARBA00022989"/>
    </source>
</evidence>
<sequence>MTEQNILLAFILTAIAGLSTGIGSLIALLAKHTNTKFLCASLGFSAGIMLYVSFMEMIPQGKEELISVFGDKMGTLYLILAFFGGIAFINLIDFLIPESLNPHEIQGVEDMDKKSALKRTGLVVAMSIAIHNFPEGIATFTSALGSLDVAIPITIAIAIHNIPEGIAVAVPIYHATGSRKKAFWYSFASGLAEPFGALIAYLFLMQFWTPAMNGIVLAAVSGIMVFISLDELLPSAEKYGEHHLSISGLVAGMLVMAFSLYLFV</sequence>
<keyword evidence="4 13" id="KW-1003">Cell membrane</keyword>
<keyword evidence="11 13" id="KW-0406">Ion transport</keyword>
<dbReference type="NCBIfam" id="NF003243">
    <property type="entry name" value="PRK04201.1"/>
    <property type="match status" value="1"/>
</dbReference>
<keyword evidence="8 13" id="KW-0864">Zinc transport</keyword>
<dbReference type="PANTHER" id="PTHR11040">
    <property type="entry name" value="ZINC/IRON TRANSPORTER"/>
    <property type="match status" value="1"/>
</dbReference>
<evidence type="ECO:0000256" key="6">
    <source>
        <dbReference type="ARBA" id="ARBA00022723"/>
    </source>
</evidence>
<feature type="transmembrane region" description="Helical" evidence="13">
    <location>
        <begin position="149"/>
        <end position="170"/>
    </location>
</feature>
<keyword evidence="7 13" id="KW-0862">Zinc</keyword>
<dbReference type="HAMAP" id="MF_00548">
    <property type="entry name" value="ZupT"/>
    <property type="match status" value="1"/>
</dbReference>
<comment type="caution">
    <text evidence="14">The sequence shown here is derived from an EMBL/GenBank/DDBJ whole genome shotgun (WGS) entry which is preliminary data.</text>
</comment>
<protein>
    <recommendedName>
        <fullName evidence="13">Zinc transporter ZupT</fullName>
    </recommendedName>
</protein>
<proteinExistence type="inferred from homology"/>
<evidence type="ECO:0000256" key="11">
    <source>
        <dbReference type="ARBA" id="ARBA00023065"/>
    </source>
</evidence>
<dbReference type="EMBL" id="JACIEP010000011">
    <property type="protein sequence ID" value="MBB4037165.1"/>
    <property type="molecule type" value="Genomic_DNA"/>
</dbReference>
<dbReference type="AlphaFoldDB" id="A0A840CWJ7"/>
<evidence type="ECO:0000256" key="10">
    <source>
        <dbReference type="ARBA" id="ARBA00023004"/>
    </source>
</evidence>
<evidence type="ECO:0000256" key="8">
    <source>
        <dbReference type="ARBA" id="ARBA00022906"/>
    </source>
</evidence>
<keyword evidence="12 13" id="KW-0472">Membrane</keyword>
<evidence type="ECO:0000256" key="12">
    <source>
        <dbReference type="ARBA" id="ARBA00023136"/>
    </source>
</evidence>
<dbReference type="GO" id="GO:0046872">
    <property type="term" value="F:metal ion binding"/>
    <property type="evidence" value="ECO:0007669"/>
    <property type="project" value="UniProtKB-KW"/>
</dbReference>
<feature type="binding site" description="M2 metal binding site" evidence="13">
    <location>
        <position position="132"/>
    </location>
    <ligand>
        <name>Fe(2+)</name>
        <dbReference type="ChEBI" id="CHEBI:29033"/>
    </ligand>
</feature>
<keyword evidence="3 13" id="KW-0813">Transport</keyword>